<reference evidence="1" key="1">
    <citation type="submission" date="2023-04" db="EMBL/GenBank/DDBJ databases">
        <title>Draft Genome sequencing of Naganishia species isolated from polar environments using Oxford Nanopore Technology.</title>
        <authorList>
            <person name="Leo P."/>
            <person name="Venkateswaran K."/>
        </authorList>
    </citation>
    <scope>NUCLEOTIDE SEQUENCE</scope>
    <source>
        <strain evidence="1">MNA-CCFEE 5261</strain>
    </source>
</reference>
<gene>
    <name evidence="1" type="ORF">QFC19_008231</name>
</gene>
<evidence type="ECO:0000313" key="1">
    <source>
        <dbReference type="EMBL" id="KAJ9093643.1"/>
    </source>
</evidence>
<evidence type="ECO:0000313" key="2">
    <source>
        <dbReference type="Proteomes" id="UP001241377"/>
    </source>
</evidence>
<proteinExistence type="predicted"/>
<sequence length="498" mass="55358">MSTIIRTARFSTTLRHRPALLALTTRPCLALSKVPGHFQNFHDSSQKKIIGDVRSQIPQVTTQHIPESVAAPQDISSTEFSSAHLKAYSASELLSYLIMGLCTVNKTILNLCIKVFPYVPIPVIKALVYKIYCGGETFDQVRKTGARLSDRGIHNMMLSLTIEACDGNDKVDPDSIVSQTRQSVRDILIPHTESIINTSGKDINSIPPGYVALKPTGFSHDAANVLRYYNANPKYAAMFDELVERASSICQEIYDANSKFALKYPNRTAPLVVGVIDAEKHDLQEGVYELQRRLYAKFNPKNKPVSVVGTLQMYLAGSSDLLAMEERLAAEHGYRLGLKLVRGAYIHSEKDRSVIHKTKEDTDKNYNQGITYCLESILAHQGNTSVIGHLVVASHNAESLSLTTRKLAEPVYASNSNKSNIVLGQLMGMADNITYNLIKEYKIDNVIKYVPWGPPLETKHYLLRRLEENGDAVKSDNGFPLVKAVVSEMMARFKSVLL</sequence>
<dbReference type="EMBL" id="JASBWR010000120">
    <property type="protein sequence ID" value="KAJ9093643.1"/>
    <property type="molecule type" value="Genomic_DNA"/>
</dbReference>
<name>A0ACC2V3G4_9TREE</name>
<dbReference type="Proteomes" id="UP001241377">
    <property type="component" value="Unassembled WGS sequence"/>
</dbReference>
<organism evidence="1 2">
    <name type="scientific">Naganishia cerealis</name>
    <dbReference type="NCBI Taxonomy" id="610337"/>
    <lineage>
        <taxon>Eukaryota</taxon>
        <taxon>Fungi</taxon>
        <taxon>Dikarya</taxon>
        <taxon>Basidiomycota</taxon>
        <taxon>Agaricomycotina</taxon>
        <taxon>Tremellomycetes</taxon>
        <taxon>Filobasidiales</taxon>
        <taxon>Filobasidiaceae</taxon>
        <taxon>Naganishia</taxon>
    </lineage>
</organism>
<keyword evidence="2" id="KW-1185">Reference proteome</keyword>
<accession>A0ACC2V3G4</accession>
<protein>
    <submittedName>
        <fullName evidence="1">Uncharacterized protein</fullName>
    </submittedName>
</protein>
<comment type="caution">
    <text evidence="1">The sequence shown here is derived from an EMBL/GenBank/DDBJ whole genome shotgun (WGS) entry which is preliminary data.</text>
</comment>